<proteinExistence type="predicted"/>
<dbReference type="Proteomes" id="UP001185254">
    <property type="component" value="Unassembled WGS sequence"/>
</dbReference>
<dbReference type="InterPro" id="IPR009937">
    <property type="entry name" value="Phage_holin_3_6"/>
</dbReference>
<comment type="caution">
    <text evidence="2">The sequence shown here is derived from an EMBL/GenBank/DDBJ whole genome shotgun (WGS) entry which is preliminary data.</text>
</comment>
<evidence type="ECO:0000313" key="3">
    <source>
        <dbReference type="Proteomes" id="UP001185254"/>
    </source>
</evidence>
<keyword evidence="3" id="KW-1185">Reference proteome</keyword>
<keyword evidence="1" id="KW-0472">Membrane</keyword>
<dbReference type="Pfam" id="PF07332">
    <property type="entry name" value="Phage_holin_3_6"/>
    <property type="match status" value="1"/>
</dbReference>
<gene>
    <name evidence="2" type="ORF">J2776_004860</name>
</gene>
<keyword evidence="1" id="KW-1133">Transmembrane helix</keyword>
<feature type="transmembrane region" description="Helical" evidence="1">
    <location>
        <begin position="52"/>
        <end position="75"/>
    </location>
</feature>
<protein>
    <submittedName>
        <fullName evidence="2">Membrane protein YqjE</fullName>
    </submittedName>
</protein>
<sequence>MDYAELLALELEEAKGRLVREVIAMVVLAVAAMFTLSFLCVAIIVTAWNTPYVISVAWGVAAAWLVISIATFAMMKAQKPVEPLHVLRDEVSHDLEALKDALK</sequence>
<evidence type="ECO:0000313" key="2">
    <source>
        <dbReference type="EMBL" id="MDR6378140.1"/>
    </source>
</evidence>
<reference evidence="2 3" key="1">
    <citation type="submission" date="2023-07" db="EMBL/GenBank/DDBJ databases">
        <title>Sorghum-associated microbial communities from plants grown in Nebraska, USA.</title>
        <authorList>
            <person name="Schachtman D."/>
        </authorList>
    </citation>
    <scope>NUCLEOTIDE SEQUENCE [LARGE SCALE GENOMIC DNA]</scope>
    <source>
        <strain evidence="2 3">DS1039</strain>
    </source>
</reference>
<feature type="transmembrane region" description="Helical" evidence="1">
    <location>
        <begin position="22"/>
        <end position="46"/>
    </location>
</feature>
<keyword evidence="1" id="KW-0812">Transmembrane</keyword>
<evidence type="ECO:0000256" key="1">
    <source>
        <dbReference type="SAM" id="Phobius"/>
    </source>
</evidence>
<dbReference type="EMBL" id="JAVDQN010000004">
    <property type="protein sequence ID" value="MDR6378140.1"/>
    <property type="molecule type" value="Genomic_DNA"/>
</dbReference>
<organism evidence="2 3">
    <name type="scientific">Paraburkholderia caledonica</name>
    <dbReference type="NCBI Taxonomy" id="134536"/>
    <lineage>
        <taxon>Bacteria</taxon>
        <taxon>Pseudomonadati</taxon>
        <taxon>Pseudomonadota</taxon>
        <taxon>Betaproteobacteria</taxon>
        <taxon>Burkholderiales</taxon>
        <taxon>Burkholderiaceae</taxon>
        <taxon>Paraburkholderia</taxon>
    </lineage>
</organism>
<accession>A0ABU1L4J3</accession>
<name>A0ABU1L4J3_9BURK</name>